<dbReference type="RefSeq" id="WP_109369956.1">
    <property type="nucleotide sequence ID" value="NZ_OOFM01000005.1"/>
</dbReference>
<keyword evidence="3" id="KW-1133">Transmembrane helix</keyword>
<dbReference type="CDD" id="cd01949">
    <property type="entry name" value="GGDEF"/>
    <property type="match status" value="1"/>
</dbReference>
<feature type="transmembrane region" description="Helical" evidence="3">
    <location>
        <begin position="33"/>
        <end position="51"/>
    </location>
</feature>
<dbReference type="InterPro" id="IPR000160">
    <property type="entry name" value="GGDEF_dom"/>
</dbReference>
<dbReference type="InterPro" id="IPR043128">
    <property type="entry name" value="Rev_trsase/Diguanyl_cyclase"/>
</dbReference>
<dbReference type="NCBIfam" id="TIGR00254">
    <property type="entry name" value="GGDEF"/>
    <property type="match status" value="1"/>
</dbReference>
<dbReference type="Gene3D" id="3.30.70.270">
    <property type="match status" value="1"/>
</dbReference>
<dbReference type="SMART" id="SM00267">
    <property type="entry name" value="GGDEF"/>
    <property type="match status" value="1"/>
</dbReference>
<feature type="transmembrane region" description="Helical" evidence="3">
    <location>
        <begin position="6"/>
        <end position="26"/>
    </location>
</feature>
<proteinExistence type="predicted"/>
<dbReference type="GO" id="GO:0005886">
    <property type="term" value="C:plasma membrane"/>
    <property type="evidence" value="ECO:0007669"/>
    <property type="project" value="TreeGrafter"/>
</dbReference>
<dbReference type="EC" id="2.7.7.65" evidence="1"/>
<dbReference type="InterPro" id="IPR050469">
    <property type="entry name" value="Diguanylate_Cyclase"/>
</dbReference>
<comment type="catalytic activity">
    <reaction evidence="2">
        <text>2 GTP = 3',3'-c-di-GMP + 2 diphosphate</text>
        <dbReference type="Rhea" id="RHEA:24898"/>
        <dbReference type="ChEBI" id="CHEBI:33019"/>
        <dbReference type="ChEBI" id="CHEBI:37565"/>
        <dbReference type="ChEBI" id="CHEBI:58805"/>
        <dbReference type="EC" id="2.7.7.65"/>
    </reaction>
</comment>
<feature type="transmembrane region" description="Helical" evidence="3">
    <location>
        <begin position="63"/>
        <end position="84"/>
    </location>
</feature>
<evidence type="ECO:0000256" key="2">
    <source>
        <dbReference type="ARBA" id="ARBA00034247"/>
    </source>
</evidence>
<dbReference type="GO" id="GO:1902201">
    <property type="term" value="P:negative regulation of bacterial-type flagellum-dependent cell motility"/>
    <property type="evidence" value="ECO:0007669"/>
    <property type="project" value="TreeGrafter"/>
</dbReference>
<feature type="domain" description="GGDEF" evidence="4">
    <location>
        <begin position="253"/>
        <end position="386"/>
    </location>
</feature>
<protein>
    <recommendedName>
        <fullName evidence="1">diguanylate cyclase</fullName>
        <ecNumber evidence="1">2.7.7.65</ecNumber>
    </recommendedName>
</protein>
<reference evidence="6" key="1">
    <citation type="submission" date="2017-12" db="EMBL/GenBank/DDBJ databases">
        <authorList>
            <person name="Diaz M."/>
        </authorList>
    </citation>
    <scope>NUCLEOTIDE SEQUENCE [LARGE SCALE GENOMIC DNA]</scope>
    <source>
        <strain evidence="6">FI11154</strain>
    </source>
</reference>
<feature type="transmembrane region" description="Helical" evidence="3">
    <location>
        <begin position="120"/>
        <end position="140"/>
    </location>
</feature>
<feature type="transmembrane region" description="Helical" evidence="3">
    <location>
        <begin position="96"/>
        <end position="114"/>
    </location>
</feature>
<organism evidence="5 6">
    <name type="scientific">Ochrobactrum soli</name>
    <dbReference type="NCBI Taxonomy" id="2448455"/>
    <lineage>
        <taxon>Bacteria</taxon>
        <taxon>Pseudomonadati</taxon>
        <taxon>Pseudomonadota</taxon>
        <taxon>Alphaproteobacteria</taxon>
        <taxon>Hyphomicrobiales</taxon>
        <taxon>Brucellaceae</taxon>
        <taxon>Brucella/Ochrobactrum group</taxon>
        <taxon>Ochrobactrum</taxon>
    </lineage>
</organism>
<evidence type="ECO:0000256" key="3">
    <source>
        <dbReference type="SAM" id="Phobius"/>
    </source>
</evidence>
<dbReference type="Proteomes" id="UP000246073">
    <property type="component" value="Unassembled WGS sequence"/>
</dbReference>
<dbReference type="PANTHER" id="PTHR45138">
    <property type="entry name" value="REGULATORY COMPONENTS OF SENSORY TRANSDUCTION SYSTEM"/>
    <property type="match status" value="1"/>
</dbReference>
<dbReference type="GO" id="GO:0052621">
    <property type="term" value="F:diguanylate cyclase activity"/>
    <property type="evidence" value="ECO:0007669"/>
    <property type="project" value="UniProtKB-EC"/>
</dbReference>
<evidence type="ECO:0000313" key="6">
    <source>
        <dbReference type="Proteomes" id="UP000246073"/>
    </source>
</evidence>
<dbReference type="PANTHER" id="PTHR45138:SF9">
    <property type="entry name" value="DIGUANYLATE CYCLASE DGCM-RELATED"/>
    <property type="match status" value="1"/>
</dbReference>
<dbReference type="PROSITE" id="PS50887">
    <property type="entry name" value="GGDEF"/>
    <property type="match status" value="1"/>
</dbReference>
<gene>
    <name evidence="5" type="ORF">OHAE_2449</name>
</gene>
<feature type="transmembrane region" description="Helical" evidence="3">
    <location>
        <begin position="185"/>
        <end position="209"/>
    </location>
</feature>
<sequence>MGGADFILIINMTVSGLFAFAFFGIAVYAKGNAAARVFATGFVFAMLYFLSELAMPSMPSPRIGYMLAFATYLMTLACLVIGLARMYSSPVPWKTLGALAFVSLVMIHAIYGIARSTLPGMFLYQTPYFLTLALAVWIILRSSRRGAVDMLMAVLFAFSAVHFLMKPVLANVSGGAGAEPNDYVNTAYALFAQSIGAGLSVAAGLLLLLSLMRELLSDMTIRSETDELSALLNRRGFALRAEAAIEKSKRSRQALSLVVCDIDYFKLINDNYGHALGDRVIAAFAAELRKTAVARGGFAARMGGEEFAVLLPGNTIQSASRCADGMRLACGTIQIPSNHGDIDFTASFGVAEMEFDDMFSDLYKRADGALYEAKKGGRNCVRAASPIISDENVVEFRPSGSARTRG</sequence>
<keyword evidence="3" id="KW-0472">Membrane</keyword>
<dbReference type="SUPFAM" id="SSF55073">
    <property type="entry name" value="Nucleotide cyclase"/>
    <property type="match status" value="1"/>
</dbReference>
<dbReference type="EMBL" id="OOFM01000005">
    <property type="protein sequence ID" value="SPL66582.1"/>
    <property type="molecule type" value="Genomic_DNA"/>
</dbReference>
<dbReference type="GO" id="GO:0043709">
    <property type="term" value="P:cell adhesion involved in single-species biofilm formation"/>
    <property type="evidence" value="ECO:0007669"/>
    <property type="project" value="TreeGrafter"/>
</dbReference>
<evidence type="ECO:0000313" key="5">
    <source>
        <dbReference type="EMBL" id="SPL66582.1"/>
    </source>
</evidence>
<dbReference type="FunFam" id="3.30.70.270:FF:000001">
    <property type="entry name" value="Diguanylate cyclase domain protein"/>
    <property type="match status" value="1"/>
</dbReference>
<feature type="transmembrane region" description="Helical" evidence="3">
    <location>
        <begin position="147"/>
        <end position="165"/>
    </location>
</feature>
<evidence type="ECO:0000256" key="1">
    <source>
        <dbReference type="ARBA" id="ARBA00012528"/>
    </source>
</evidence>
<dbReference type="InterPro" id="IPR029787">
    <property type="entry name" value="Nucleotide_cyclase"/>
</dbReference>
<keyword evidence="3" id="KW-0812">Transmembrane</keyword>
<evidence type="ECO:0000259" key="4">
    <source>
        <dbReference type="PROSITE" id="PS50887"/>
    </source>
</evidence>
<dbReference type="AlphaFoldDB" id="A0A2P9HR97"/>
<name>A0A2P9HR97_9HYPH</name>
<accession>A0A2P9HR97</accession>
<dbReference type="Pfam" id="PF00990">
    <property type="entry name" value="GGDEF"/>
    <property type="match status" value="1"/>
</dbReference>